<sequence>MEKCSAGIVPIQKGDKFSQMQCPKNNLERKAMESIPYASVVGSLMYAQTCTRPDISFAVGMLGRYQSNPGMDHWKAAKKVLRLCWLCGLKKIHIWLLVPVSRRSSIMKEWKTNFISGFGVVDSIAKPLRIFCDNSAAVFFSKNEKYSKGAKHMDLKYLFVKEEVQKHTVSIEHIVSENEDVFASNSRRSVSNAASKRVKEIVQGVRAEMREVSTYFEHLNLARQSRTTLYQMVTNIEGLTKEEAIHAYGIISADKGKSESFMMIPDDEGKFIYVKRVISAYEHGTPPPPGAKISGEQPCNPATKQARSSHDVGTEPTADPQGEPAEAASKQEPKNRSFKEACMGKGLSWQEVIGQLDFEALSLEQENDDGSSWPALTCTKDQFREVCEPWRKTLIVKILGKALGFNFLQQRLKQLWNFDKGFSLVDLGNDFYLTEGPWMVAGHYLTVRRWKPLFRPFEEAITTAPVWIRLPGLPTKFFSYNTLYEIGNLVGQTIKIDATTQDSARGKFARVYVEVDLKKPLKGGVRVGLIRQPVEYEGLHNICFGCDTYGHAKDSPLCPMKEDTMNNPTQNHSEGGNEAETRKEKQSGEASRSAEVGPWMTVQRRKKTSPGNKGQAKSPSPHQEKAFGSRVFKAVKNIPNPNQSHAPSAQRQIKGKDKALQEITNQRHLLASRPGPATTPTHVRTSMNPLKKSQFISVSAKSKLSSTTNPPPIKPKAKNIALPPNPSPPFSFNFDFFSKSPSQPLIPPSSSPIHPLPPDPDSGGTDNECHNEKTCESPTVDMDESMPRDAGGMLHVMDLKIWKESVDSMEADFTSNPFPMKILLWNVRGAGSGEFLRIIKDLIRQHRPSIVGIMETRIGQEKAEKVVKKIGMPRCHIVEGLGFAGGIWLLWDDKEVDVQIDDSMFQAVTISVKQNNNEWNFTTIYGSPAPTNREELWNYLGGKSQNIQGSWLVGGGFNSISSSADKSNFSSQDTNSQWKMQFPEAIVRHLPRVRSDHCPLLLDIEGFQPPPTDLRPFRFQAAWQEHEKFNEFVSAEWERNEGNAIAKLQDVGKALITWNHEKEYEDILKREEIIWFQKSRAKWINSGDINTSYFHTITLVRRSKNRVGALKNAEGEWITDKEQLKQHAVDHFQKLYTREENERTRPELGIAFHNLPQSDIDLLHSDLQVDEIEQAIKSIGTHKAPGPDGFHAIFFQKN</sequence>
<dbReference type="Gramene" id="OMO88421">
    <property type="protein sequence ID" value="OMO88421"/>
    <property type="gene ID" value="CCACVL1_08401"/>
</dbReference>
<evidence type="ECO:0000313" key="4">
    <source>
        <dbReference type="Proteomes" id="UP000188268"/>
    </source>
</evidence>
<dbReference type="Proteomes" id="UP000188268">
    <property type="component" value="Unassembled WGS sequence"/>
</dbReference>
<dbReference type="EMBL" id="AWWV01009001">
    <property type="protein sequence ID" value="OMO88421.1"/>
    <property type="molecule type" value="Genomic_DNA"/>
</dbReference>
<dbReference type="PANTHER" id="PTHR31286:SF99">
    <property type="entry name" value="DUF4283 DOMAIN-CONTAINING PROTEIN"/>
    <property type="match status" value="1"/>
</dbReference>
<accession>A0A1R3J0S4</accession>
<feature type="compositionally biased region" description="Pro residues" evidence="1">
    <location>
        <begin position="744"/>
        <end position="760"/>
    </location>
</feature>
<dbReference type="PANTHER" id="PTHR31286">
    <property type="entry name" value="GLYCINE-RICH CELL WALL STRUCTURAL PROTEIN 1.8-LIKE"/>
    <property type="match status" value="1"/>
</dbReference>
<dbReference type="OrthoDB" id="999895at2759"/>
<name>A0A1R3J0S4_COCAP</name>
<dbReference type="GO" id="GO:0004519">
    <property type="term" value="F:endonuclease activity"/>
    <property type="evidence" value="ECO:0007669"/>
    <property type="project" value="UniProtKB-KW"/>
</dbReference>
<organism evidence="3 4">
    <name type="scientific">Corchorus capsularis</name>
    <name type="common">Jute</name>
    <dbReference type="NCBI Taxonomy" id="210143"/>
    <lineage>
        <taxon>Eukaryota</taxon>
        <taxon>Viridiplantae</taxon>
        <taxon>Streptophyta</taxon>
        <taxon>Embryophyta</taxon>
        <taxon>Tracheophyta</taxon>
        <taxon>Spermatophyta</taxon>
        <taxon>Magnoliopsida</taxon>
        <taxon>eudicotyledons</taxon>
        <taxon>Gunneridae</taxon>
        <taxon>Pentapetalae</taxon>
        <taxon>rosids</taxon>
        <taxon>malvids</taxon>
        <taxon>Malvales</taxon>
        <taxon>Malvaceae</taxon>
        <taxon>Grewioideae</taxon>
        <taxon>Apeibeae</taxon>
        <taxon>Corchorus</taxon>
    </lineage>
</organism>
<evidence type="ECO:0000256" key="1">
    <source>
        <dbReference type="SAM" id="MobiDB-lite"/>
    </source>
</evidence>
<dbReference type="STRING" id="210143.A0A1R3J0S4"/>
<feature type="domain" description="Endonuclease/exonuclease/phosphatase" evidence="2">
    <location>
        <begin position="824"/>
        <end position="983"/>
    </location>
</feature>
<keyword evidence="3" id="KW-0269">Exonuclease</keyword>
<dbReference type="Pfam" id="PF03372">
    <property type="entry name" value="Exo_endo_phos"/>
    <property type="match status" value="1"/>
</dbReference>
<protein>
    <submittedName>
        <fullName evidence="3">Endonuclease/exonuclease/phosphatase</fullName>
    </submittedName>
</protein>
<dbReference type="InterPro" id="IPR036691">
    <property type="entry name" value="Endo/exonu/phosph_ase_sf"/>
</dbReference>
<gene>
    <name evidence="3" type="ORF">CCACVL1_08401</name>
</gene>
<evidence type="ECO:0000313" key="3">
    <source>
        <dbReference type="EMBL" id="OMO88421.1"/>
    </source>
</evidence>
<keyword evidence="3" id="KW-0378">Hydrolase</keyword>
<keyword evidence="3" id="KW-0540">Nuclease</keyword>
<feature type="region of interest" description="Disordered" evidence="1">
    <location>
        <begin position="560"/>
        <end position="625"/>
    </location>
</feature>
<evidence type="ECO:0000259" key="2">
    <source>
        <dbReference type="Pfam" id="PF03372"/>
    </source>
</evidence>
<feature type="region of interest" description="Disordered" evidence="1">
    <location>
        <begin position="284"/>
        <end position="337"/>
    </location>
</feature>
<dbReference type="GO" id="GO:0004527">
    <property type="term" value="F:exonuclease activity"/>
    <property type="evidence" value="ECO:0007669"/>
    <property type="project" value="UniProtKB-KW"/>
</dbReference>
<reference evidence="3 4" key="1">
    <citation type="submission" date="2013-09" db="EMBL/GenBank/DDBJ databases">
        <title>Corchorus capsularis genome sequencing.</title>
        <authorList>
            <person name="Alam M."/>
            <person name="Haque M.S."/>
            <person name="Islam M.S."/>
            <person name="Emdad E.M."/>
            <person name="Islam M.M."/>
            <person name="Ahmed B."/>
            <person name="Halim A."/>
            <person name="Hossen Q.M.M."/>
            <person name="Hossain M.Z."/>
            <person name="Ahmed R."/>
            <person name="Khan M.M."/>
            <person name="Islam R."/>
            <person name="Rashid M.M."/>
            <person name="Khan S.A."/>
            <person name="Rahman M.S."/>
            <person name="Alam M."/>
        </authorList>
    </citation>
    <scope>NUCLEOTIDE SEQUENCE [LARGE SCALE GENOMIC DNA]</scope>
    <source>
        <strain evidence="4">cv. CVL-1</strain>
        <tissue evidence="3">Whole seedling</tissue>
    </source>
</reference>
<dbReference type="InterPro" id="IPR005135">
    <property type="entry name" value="Endo/exonuclease/phosphatase"/>
</dbReference>
<dbReference type="InterPro" id="IPR040256">
    <property type="entry name" value="At4g02000-like"/>
</dbReference>
<feature type="compositionally biased region" description="Polar residues" evidence="1">
    <location>
        <begin position="609"/>
        <end position="621"/>
    </location>
</feature>
<dbReference type="SUPFAM" id="SSF56219">
    <property type="entry name" value="DNase I-like"/>
    <property type="match status" value="1"/>
</dbReference>
<dbReference type="Gene3D" id="3.60.10.10">
    <property type="entry name" value="Endonuclease/exonuclease/phosphatase"/>
    <property type="match status" value="1"/>
</dbReference>
<feature type="region of interest" description="Disordered" evidence="1">
    <location>
        <begin position="741"/>
        <end position="785"/>
    </location>
</feature>
<keyword evidence="4" id="KW-1185">Reference proteome</keyword>
<proteinExistence type="predicted"/>
<feature type="compositionally biased region" description="Polar residues" evidence="1">
    <location>
        <begin position="565"/>
        <end position="574"/>
    </location>
</feature>
<dbReference type="AlphaFoldDB" id="A0A1R3J0S4"/>
<dbReference type="OMA" id="EWERNEG"/>
<keyword evidence="3" id="KW-0255">Endonuclease</keyword>
<comment type="caution">
    <text evidence="3">The sequence shown here is derived from an EMBL/GenBank/DDBJ whole genome shotgun (WGS) entry which is preliminary data.</text>
</comment>